<organism evidence="1 2">
    <name type="scientific">Brassica cretica</name>
    <name type="common">Mustard</name>
    <dbReference type="NCBI Taxonomy" id="69181"/>
    <lineage>
        <taxon>Eukaryota</taxon>
        <taxon>Viridiplantae</taxon>
        <taxon>Streptophyta</taxon>
        <taxon>Embryophyta</taxon>
        <taxon>Tracheophyta</taxon>
        <taxon>Spermatophyta</taxon>
        <taxon>Magnoliopsida</taxon>
        <taxon>eudicotyledons</taxon>
        <taxon>Gunneridae</taxon>
        <taxon>Pentapetalae</taxon>
        <taxon>rosids</taxon>
        <taxon>malvids</taxon>
        <taxon>Brassicales</taxon>
        <taxon>Brassicaceae</taxon>
        <taxon>Brassiceae</taxon>
        <taxon>Brassica</taxon>
    </lineage>
</organism>
<evidence type="ECO:0000313" key="1">
    <source>
        <dbReference type="EMBL" id="KAF2617867.1"/>
    </source>
</evidence>
<name>A0A8S9MH97_BRACR</name>
<accession>A0A8S9MH97</accession>
<dbReference type="AlphaFoldDB" id="A0A8S9MH97"/>
<dbReference type="Proteomes" id="UP000712281">
    <property type="component" value="Unassembled WGS sequence"/>
</dbReference>
<dbReference type="EMBL" id="QGKW02000007">
    <property type="protein sequence ID" value="KAF2617867.1"/>
    <property type="molecule type" value="Genomic_DNA"/>
</dbReference>
<protein>
    <submittedName>
        <fullName evidence="1">Uncharacterized protein</fullName>
    </submittedName>
</protein>
<gene>
    <name evidence="1" type="ORF">F2Q68_00038160</name>
</gene>
<evidence type="ECO:0000313" key="2">
    <source>
        <dbReference type="Proteomes" id="UP000712281"/>
    </source>
</evidence>
<comment type="caution">
    <text evidence="1">The sequence shown here is derived from an EMBL/GenBank/DDBJ whole genome shotgun (WGS) entry which is preliminary data.</text>
</comment>
<proteinExistence type="predicted"/>
<reference evidence="1" key="1">
    <citation type="submission" date="2019-12" db="EMBL/GenBank/DDBJ databases">
        <title>Genome sequencing and annotation of Brassica cretica.</title>
        <authorList>
            <person name="Studholme D.J."/>
            <person name="Sarris P.F."/>
        </authorList>
    </citation>
    <scope>NUCLEOTIDE SEQUENCE</scope>
    <source>
        <strain evidence="1">PFS-001/15</strain>
        <tissue evidence="1">Leaf</tissue>
    </source>
</reference>
<sequence>MSSSVFKDLLLPTGAPTSMDTIRVSSSPQLISRSGDRNISIVTLQLVAASCDGPIQIHKVTM</sequence>